<sequence length="76" mass="8626">MEYIMKKTTIILTLTALAVTALWGQKEIPVGGNENEETASERLNGYQSLTIDAEMIQEIRSVKANMEKIHIKKQMM</sequence>
<evidence type="ECO:0000313" key="1">
    <source>
        <dbReference type="EMBL" id="SVB58780.1"/>
    </source>
</evidence>
<feature type="non-terminal residue" evidence="1">
    <location>
        <position position="1"/>
    </location>
</feature>
<protein>
    <submittedName>
        <fullName evidence="1">Uncharacterized protein</fullName>
    </submittedName>
</protein>
<feature type="non-terminal residue" evidence="1">
    <location>
        <position position="76"/>
    </location>
</feature>
<organism evidence="1">
    <name type="scientific">marine metagenome</name>
    <dbReference type="NCBI Taxonomy" id="408172"/>
    <lineage>
        <taxon>unclassified sequences</taxon>
        <taxon>metagenomes</taxon>
        <taxon>ecological metagenomes</taxon>
    </lineage>
</organism>
<proteinExistence type="predicted"/>
<dbReference type="EMBL" id="UINC01048351">
    <property type="protein sequence ID" value="SVB58780.1"/>
    <property type="molecule type" value="Genomic_DNA"/>
</dbReference>
<reference evidence="1" key="1">
    <citation type="submission" date="2018-05" db="EMBL/GenBank/DDBJ databases">
        <authorList>
            <person name="Lanie J.A."/>
            <person name="Ng W.-L."/>
            <person name="Kazmierczak K.M."/>
            <person name="Andrzejewski T.M."/>
            <person name="Davidsen T.M."/>
            <person name="Wayne K.J."/>
            <person name="Tettelin H."/>
            <person name="Glass J.I."/>
            <person name="Rusch D."/>
            <person name="Podicherti R."/>
            <person name="Tsui H.-C.T."/>
            <person name="Winkler M.E."/>
        </authorList>
    </citation>
    <scope>NUCLEOTIDE SEQUENCE</scope>
</reference>
<accession>A0A382F750</accession>
<gene>
    <name evidence="1" type="ORF">METZ01_LOCUS211634</name>
</gene>
<dbReference type="AlphaFoldDB" id="A0A382F750"/>
<name>A0A382F750_9ZZZZ</name>